<keyword evidence="2" id="KW-1133">Transmembrane helix</keyword>
<dbReference type="EMBL" id="JBHSWH010000001">
    <property type="protein sequence ID" value="MFC6706103.1"/>
    <property type="molecule type" value="Genomic_DNA"/>
</dbReference>
<keyword evidence="5" id="KW-1185">Reference proteome</keyword>
<feature type="compositionally biased region" description="Polar residues" evidence="1">
    <location>
        <begin position="110"/>
        <end position="119"/>
    </location>
</feature>
<dbReference type="Pfam" id="PF01522">
    <property type="entry name" value="Polysacc_deac_1"/>
    <property type="match status" value="1"/>
</dbReference>
<keyword evidence="2" id="KW-0472">Membrane</keyword>
<evidence type="ECO:0000313" key="5">
    <source>
        <dbReference type="Proteomes" id="UP001596298"/>
    </source>
</evidence>
<dbReference type="Proteomes" id="UP001596298">
    <property type="component" value="Unassembled WGS sequence"/>
</dbReference>
<evidence type="ECO:0000256" key="2">
    <source>
        <dbReference type="SAM" id="Phobius"/>
    </source>
</evidence>
<evidence type="ECO:0000259" key="3">
    <source>
        <dbReference type="PROSITE" id="PS51677"/>
    </source>
</evidence>
<evidence type="ECO:0000256" key="1">
    <source>
        <dbReference type="SAM" id="MobiDB-lite"/>
    </source>
</evidence>
<dbReference type="InterPro" id="IPR011330">
    <property type="entry name" value="Glyco_hydro/deAcase_b/a-brl"/>
</dbReference>
<sequence length="320" mass="33468">MVTELATGPSVFVVLQQFGHGTNQQALAGVLPGTSMPQLRRGQTYSGSLIMRTVFTGFAAAATIIAAAVATTTLHGSPTVRPAAQVLPAKSAATKVSIRRTPSPARSAHSAATSPSALTTGPVPAPQPVAPPAPSPAPGSKVIFLTFDDGPDPVWTPQILRVLTDNDATATFFDIGENVVGRTGLVSRIRSQGSQVGNHTWAHPSLPALTDAAITSQLDRTDRVQGRARCVRPPYGATTHRVDALIRARGQRVELWNVDTRDWARPGVAAIEHELLTARAGSTVLMHTGGGDRSETVATLRDALPKLRAAGFVLQGIPGC</sequence>
<dbReference type="InterPro" id="IPR050248">
    <property type="entry name" value="Polysacc_deacetylase_ArnD"/>
</dbReference>
<gene>
    <name evidence="4" type="ORF">ACFQDH_12750</name>
</gene>
<feature type="domain" description="NodB homology" evidence="3">
    <location>
        <begin position="141"/>
        <end position="315"/>
    </location>
</feature>
<dbReference type="GO" id="GO:0016787">
    <property type="term" value="F:hydrolase activity"/>
    <property type="evidence" value="ECO:0007669"/>
    <property type="project" value="UniProtKB-KW"/>
</dbReference>
<protein>
    <submittedName>
        <fullName evidence="4">Polysaccharide deacetylase family protein</fullName>
        <ecNumber evidence="4">3.-.-.-</ecNumber>
    </submittedName>
</protein>
<reference evidence="5" key="1">
    <citation type="journal article" date="2019" name="Int. J. Syst. Evol. Microbiol.">
        <title>The Global Catalogue of Microorganisms (GCM) 10K type strain sequencing project: providing services to taxonomists for standard genome sequencing and annotation.</title>
        <authorList>
            <consortium name="The Broad Institute Genomics Platform"/>
            <consortium name="The Broad Institute Genome Sequencing Center for Infectious Disease"/>
            <person name="Wu L."/>
            <person name="Ma J."/>
        </authorList>
    </citation>
    <scope>NUCLEOTIDE SEQUENCE [LARGE SCALE GENOMIC DNA]</scope>
    <source>
        <strain evidence="5">CCUG 58127</strain>
    </source>
</reference>
<organism evidence="4 5">
    <name type="scientific">Flexivirga alba</name>
    <dbReference type="NCBI Taxonomy" id="702742"/>
    <lineage>
        <taxon>Bacteria</taxon>
        <taxon>Bacillati</taxon>
        <taxon>Actinomycetota</taxon>
        <taxon>Actinomycetes</taxon>
        <taxon>Micrococcales</taxon>
        <taxon>Dermacoccaceae</taxon>
        <taxon>Flexivirga</taxon>
    </lineage>
</organism>
<proteinExistence type="predicted"/>
<dbReference type="SUPFAM" id="SSF88713">
    <property type="entry name" value="Glycoside hydrolase/deacetylase"/>
    <property type="match status" value="1"/>
</dbReference>
<feature type="transmembrane region" description="Helical" evidence="2">
    <location>
        <begin position="49"/>
        <end position="70"/>
    </location>
</feature>
<dbReference type="CDD" id="cd10917">
    <property type="entry name" value="CE4_NodB_like_6s_7s"/>
    <property type="match status" value="1"/>
</dbReference>
<evidence type="ECO:0000313" key="4">
    <source>
        <dbReference type="EMBL" id="MFC6706103.1"/>
    </source>
</evidence>
<dbReference type="InterPro" id="IPR002509">
    <property type="entry name" value="NODB_dom"/>
</dbReference>
<dbReference type="PROSITE" id="PS51677">
    <property type="entry name" value="NODB"/>
    <property type="match status" value="1"/>
</dbReference>
<feature type="compositionally biased region" description="Pro residues" evidence="1">
    <location>
        <begin position="123"/>
        <end position="137"/>
    </location>
</feature>
<keyword evidence="4" id="KW-0378">Hydrolase</keyword>
<feature type="region of interest" description="Disordered" evidence="1">
    <location>
        <begin position="94"/>
        <end position="137"/>
    </location>
</feature>
<name>A0ABW2AHA4_9MICO</name>
<dbReference type="EC" id="3.-.-.-" evidence="4"/>
<dbReference type="RefSeq" id="WP_382401836.1">
    <property type="nucleotide sequence ID" value="NZ_JBHSWH010000001.1"/>
</dbReference>
<comment type="caution">
    <text evidence="4">The sequence shown here is derived from an EMBL/GenBank/DDBJ whole genome shotgun (WGS) entry which is preliminary data.</text>
</comment>
<dbReference type="Gene3D" id="3.20.20.370">
    <property type="entry name" value="Glycoside hydrolase/deacetylase"/>
    <property type="match status" value="1"/>
</dbReference>
<dbReference type="PANTHER" id="PTHR10587">
    <property type="entry name" value="GLYCOSYL TRANSFERASE-RELATED"/>
    <property type="match status" value="1"/>
</dbReference>
<accession>A0ABW2AHA4</accession>
<keyword evidence="2" id="KW-0812">Transmembrane</keyword>